<protein>
    <recommendedName>
        <fullName evidence="5">Probable membrane transporter protein</fullName>
    </recommendedName>
</protein>
<evidence type="ECO:0000256" key="3">
    <source>
        <dbReference type="ARBA" id="ARBA00022989"/>
    </source>
</evidence>
<evidence type="ECO:0000256" key="1">
    <source>
        <dbReference type="ARBA" id="ARBA00004141"/>
    </source>
</evidence>
<dbReference type="InterPro" id="IPR002781">
    <property type="entry name" value="TM_pro_TauE-like"/>
</dbReference>
<feature type="transmembrane region" description="Helical" evidence="5">
    <location>
        <begin position="231"/>
        <end position="252"/>
    </location>
</feature>
<comment type="similarity">
    <text evidence="5">Belongs to the 4-toluene sulfonate uptake permease (TSUP) (TC 2.A.102) family.</text>
</comment>
<comment type="subcellular location">
    <subcellularLocation>
        <location evidence="5">Cell membrane</location>
        <topology evidence="5">Multi-pass membrane protein</topology>
    </subcellularLocation>
    <subcellularLocation>
        <location evidence="1">Membrane</location>
        <topology evidence="1">Multi-pass membrane protein</topology>
    </subcellularLocation>
</comment>
<dbReference type="AlphaFoldDB" id="A0A1H9C662"/>
<keyword evidence="3 5" id="KW-1133">Transmembrane helix</keyword>
<reference evidence="6 7" key="1">
    <citation type="submission" date="2016-10" db="EMBL/GenBank/DDBJ databases">
        <authorList>
            <person name="de Groot N.N."/>
        </authorList>
    </citation>
    <scope>NUCLEOTIDE SEQUENCE [LARGE SCALE GENOMIC DNA]</scope>
    <source>
        <strain evidence="6 7">A52C2</strain>
    </source>
</reference>
<name>A0A1H9C662_9HYPH</name>
<feature type="transmembrane region" description="Helical" evidence="5">
    <location>
        <begin position="6"/>
        <end position="27"/>
    </location>
</feature>
<dbReference type="RefSeq" id="WP_092495245.1">
    <property type="nucleotide sequence ID" value="NZ_FOFG01000002.1"/>
</dbReference>
<dbReference type="Proteomes" id="UP000199647">
    <property type="component" value="Unassembled WGS sequence"/>
</dbReference>
<keyword evidence="4 5" id="KW-0472">Membrane</keyword>
<feature type="transmembrane region" description="Helical" evidence="5">
    <location>
        <begin position="76"/>
        <end position="95"/>
    </location>
</feature>
<dbReference type="GO" id="GO:0005886">
    <property type="term" value="C:plasma membrane"/>
    <property type="evidence" value="ECO:0007669"/>
    <property type="project" value="UniProtKB-SubCell"/>
</dbReference>
<feature type="transmembrane region" description="Helical" evidence="5">
    <location>
        <begin position="102"/>
        <end position="120"/>
    </location>
</feature>
<gene>
    <name evidence="6" type="ORF">SAMN05216548_10256</name>
</gene>
<keyword evidence="7" id="KW-1185">Reference proteome</keyword>
<accession>A0A1H9C662</accession>
<feature type="transmembrane region" description="Helical" evidence="5">
    <location>
        <begin position="197"/>
        <end position="219"/>
    </location>
</feature>
<feature type="transmembrane region" description="Helical" evidence="5">
    <location>
        <begin position="34"/>
        <end position="56"/>
    </location>
</feature>
<organism evidence="6 7">
    <name type="scientific">Faunimonas pinastri</name>
    <dbReference type="NCBI Taxonomy" id="1855383"/>
    <lineage>
        <taxon>Bacteria</taxon>
        <taxon>Pseudomonadati</taxon>
        <taxon>Pseudomonadota</taxon>
        <taxon>Alphaproteobacteria</taxon>
        <taxon>Hyphomicrobiales</taxon>
        <taxon>Afifellaceae</taxon>
        <taxon>Faunimonas</taxon>
    </lineage>
</organism>
<evidence type="ECO:0000256" key="5">
    <source>
        <dbReference type="RuleBase" id="RU363041"/>
    </source>
</evidence>
<keyword evidence="5" id="KW-1003">Cell membrane</keyword>
<dbReference type="Pfam" id="PF01925">
    <property type="entry name" value="TauE"/>
    <property type="match status" value="1"/>
</dbReference>
<dbReference type="STRING" id="1855383.SAMN05216548_10256"/>
<sequence>MSVFDILYFVLLAGIAAYVQSLTGFGLGLITMGGVALGGAIPLTYAAVLVSVMTLVNAGQVLLKGWRDVAWRDLRLVILSGIPALILGYWMLEWLAGTRMDAVRLLLGIIIILSALQLAARPHALGRRSSDGSFLFFGAVAGIMGGLFSTSGPPLVYHLYRQPMPAVTIRETLVAIFGFNALFRLIVVAGAGNLPPARVWICLLALPSVMVFTFAARRWPPPVAPEIMRHVIFVLLCLSGISLAGPGLLHLLGHPA</sequence>
<evidence type="ECO:0000313" key="7">
    <source>
        <dbReference type="Proteomes" id="UP000199647"/>
    </source>
</evidence>
<evidence type="ECO:0000256" key="4">
    <source>
        <dbReference type="ARBA" id="ARBA00023136"/>
    </source>
</evidence>
<feature type="transmembrane region" description="Helical" evidence="5">
    <location>
        <begin position="132"/>
        <end position="160"/>
    </location>
</feature>
<evidence type="ECO:0000313" key="6">
    <source>
        <dbReference type="EMBL" id="SEP96323.1"/>
    </source>
</evidence>
<proteinExistence type="inferred from homology"/>
<dbReference type="OrthoDB" id="7029178at2"/>
<evidence type="ECO:0000256" key="2">
    <source>
        <dbReference type="ARBA" id="ARBA00022692"/>
    </source>
</evidence>
<feature type="transmembrane region" description="Helical" evidence="5">
    <location>
        <begin position="172"/>
        <end position="191"/>
    </location>
</feature>
<keyword evidence="2 5" id="KW-0812">Transmembrane</keyword>
<dbReference type="EMBL" id="FOFG01000002">
    <property type="protein sequence ID" value="SEP96323.1"/>
    <property type="molecule type" value="Genomic_DNA"/>
</dbReference>